<accession>A0AAV8QVS3</accession>
<dbReference type="EMBL" id="JAQQAF010000006">
    <property type="protein sequence ID" value="KAJ8479319.1"/>
    <property type="molecule type" value="Genomic_DNA"/>
</dbReference>
<proteinExistence type="predicted"/>
<dbReference type="AlphaFoldDB" id="A0AAV8QVS3"/>
<keyword evidence="2" id="KW-1185">Reference proteome</keyword>
<name>A0AAV8QVS3_ENSVE</name>
<comment type="caution">
    <text evidence="1">The sequence shown here is derived from an EMBL/GenBank/DDBJ whole genome shotgun (WGS) entry which is preliminary data.</text>
</comment>
<organism evidence="1 2">
    <name type="scientific">Ensete ventricosum</name>
    <name type="common">Abyssinian banana</name>
    <name type="synonym">Musa ensete</name>
    <dbReference type="NCBI Taxonomy" id="4639"/>
    <lineage>
        <taxon>Eukaryota</taxon>
        <taxon>Viridiplantae</taxon>
        <taxon>Streptophyta</taxon>
        <taxon>Embryophyta</taxon>
        <taxon>Tracheophyta</taxon>
        <taxon>Spermatophyta</taxon>
        <taxon>Magnoliopsida</taxon>
        <taxon>Liliopsida</taxon>
        <taxon>Zingiberales</taxon>
        <taxon>Musaceae</taxon>
        <taxon>Ensete</taxon>
    </lineage>
</organism>
<evidence type="ECO:0000313" key="1">
    <source>
        <dbReference type="EMBL" id="KAJ8479319.1"/>
    </source>
</evidence>
<evidence type="ECO:0000313" key="2">
    <source>
        <dbReference type="Proteomes" id="UP001222027"/>
    </source>
</evidence>
<gene>
    <name evidence="1" type="ORF">OPV22_023046</name>
</gene>
<dbReference type="Proteomes" id="UP001222027">
    <property type="component" value="Unassembled WGS sequence"/>
</dbReference>
<reference evidence="1 2" key="1">
    <citation type="submission" date="2022-12" db="EMBL/GenBank/DDBJ databases">
        <title>Chromosome-scale assembly of the Ensete ventricosum genome.</title>
        <authorList>
            <person name="Dussert Y."/>
            <person name="Stocks J."/>
            <person name="Wendawek A."/>
            <person name="Woldeyes F."/>
            <person name="Nichols R.A."/>
            <person name="Borrell J.S."/>
        </authorList>
    </citation>
    <scope>NUCLEOTIDE SEQUENCE [LARGE SCALE GENOMIC DNA]</scope>
    <source>
        <strain evidence="2">cv. Maze</strain>
        <tissue evidence="1">Seeds</tissue>
    </source>
</reference>
<sequence length="114" mass="13350">MTKQKVSRIGKYYLHERYTCFGLSTEATWTYVSSVVPVLVPPNQAASDRIIYPKIDRNLKGGEDEGKALMERWKGGREDNAYYRPFHKDTYSIKKHDHLHVFYNNINLAIDRNI</sequence>
<protein>
    <submittedName>
        <fullName evidence="1">Uncharacterized protein</fullName>
    </submittedName>
</protein>